<dbReference type="AlphaFoldDB" id="A0A6G0WZT4"/>
<keyword evidence="2" id="KW-0472">Membrane</keyword>
<accession>A0A6G0WZT4</accession>
<keyword evidence="2" id="KW-0812">Transmembrane</keyword>
<dbReference type="EMBL" id="VJMJ01000126">
    <property type="protein sequence ID" value="KAF0733021.1"/>
    <property type="molecule type" value="Genomic_DNA"/>
</dbReference>
<feature type="transmembrane region" description="Helical" evidence="2">
    <location>
        <begin position="235"/>
        <end position="256"/>
    </location>
</feature>
<evidence type="ECO:0000313" key="4">
    <source>
        <dbReference type="Proteomes" id="UP000481153"/>
    </source>
</evidence>
<evidence type="ECO:0000256" key="1">
    <source>
        <dbReference type="SAM" id="MobiDB-lite"/>
    </source>
</evidence>
<organism evidence="3 4">
    <name type="scientific">Aphanomyces euteiches</name>
    <dbReference type="NCBI Taxonomy" id="100861"/>
    <lineage>
        <taxon>Eukaryota</taxon>
        <taxon>Sar</taxon>
        <taxon>Stramenopiles</taxon>
        <taxon>Oomycota</taxon>
        <taxon>Saprolegniomycetes</taxon>
        <taxon>Saprolegniales</taxon>
        <taxon>Verrucalvaceae</taxon>
        <taxon>Aphanomyces</taxon>
    </lineage>
</organism>
<protein>
    <submittedName>
        <fullName evidence="3">Uncharacterized protein</fullName>
    </submittedName>
</protein>
<evidence type="ECO:0000256" key="2">
    <source>
        <dbReference type="SAM" id="Phobius"/>
    </source>
</evidence>
<keyword evidence="2" id="KW-1133">Transmembrane helix</keyword>
<feature type="region of interest" description="Disordered" evidence="1">
    <location>
        <begin position="21"/>
        <end position="40"/>
    </location>
</feature>
<keyword evidence="4" id="KW-1185">Reference proteome</keyword>
<gene>
    <name evidence="3" type="ORF">Ae201684_009848</name>
</gene>
<dbReference type="Proteomes" id="UP000481153">
    <property type="component" value="Unassembled WGS sequence"/>
</dbReference>
<comment type="caution">
    <text evidence="3">The sequence shown here is derived from an EMBL/GenBank/DDBJ whole genome shotgun (WGS) entry which is preliminary data.</text>
</comment>
<proteinExistence type="predicted"/>
<dbReference type="VEuPathDB" id="FungiDB:AeMF1_001766"/>
<feature type="compositionally biased region" description="Low complexity" evidence="1">
    <location>
        <begin position="24"/>
        <end position="34"/>
    </location>
</feature>
<name>A0A6G0WZT4_9STRA</name>
<reference evidence="3 4" key="1">
    <citation type="submission" date="2019-07" db="EMBL/GenBank/DDBJ databases">
        <title>Genomics analysis of Aphanomyces spp. identifies a new class of oomycete effector associated with host adaptation.</title>
        <authorList>
            <person name="Gaulin E."/>
        </authorList>
    </citation>
    <scope>NUCLEOTIDE SEQUENCE [LARGE SCALE GENOMIC DNA]</scope>
    <source>
        <strain evidence="3 4">ATCC 201684</strain>
    </source>
</reference>
<evidence type="ECO:0000313" key="3">
    <source>
        <dbReference type="EMBL" id="KAF0733021.1"/>
    </source>
</evidence>
<sequence>MLKNWIGRVKQSLPKNLAQDASKVKSAASPVKSATESTDLVPTEVKNASTNAWTSLKRLIPDTSKIPSTTSELVANQTANLDAATRQGVQYIQKAAVETTSKTAKFAQEKAAQSIETVRKAAVDTTTKGVEMVRNAAVVTTKKGVEIARKAAVDTTSKSAEIVQKASAQISAQVAATAKQSAQYVHERTTKKVTDAGAALLYSSKQKLQQTTQTIVETTAAVDPRAKMKRLRNQLLALVFSGIFVYGFASSLPSALAKYAAEMQKQAKVEKTTQQIH</sequence>